<dbReference type="OrthoDB" id="5184961at2759"/>
<dbReference type="OMA" id="ERYEMIN"/>
<evidence type="ECO:0000313" key="2">
    <source>
        <dbReference type="Proteomes" id="UP000243081"/>
    </source>
</evidence>
<dbReference type="EMBL" id="LUKN01000383">
    <property type="protein sequence ID" value="OAR03016.1"/>
    <property type="molecule type" value="Genomic_DNA"/>
</dbReference>
<dbReference type="Proteomes" id="UP000243081">
    <property type="component" value="Unassembled WGS sequence"/>
</dbReference>
<proteinExistence type="predicted"/>
<sequence>MGCGSSKPANVAAAWAKNLDNQGPVPELEWYYRPIWSQYINYIYESAKQNGGTNMLRRNFGEFLNNTAQEWLAVEYPECAKAGTTEAFPDEAMPLGNESGPGVPTKMFMTLDEGLNGITYAATLVVHNQMAWKSVSDGANSALPGSIMDAPPTKLAQKYMSFLVHGMEQQQVEVKHCVLNLIIGSVLMTARYKPHNLMPSASLISENANAEVPAPKEIMNKESPAGLADPQRVFRSRLFMSVLKTLESNYPGCTIWDAGKMSLKVDDKPYPYPARFLVCRDFEKRNKDVETVDFKVKCPDSEGNETVATILRARDPSEDPGGIVCLAIVVNVDPEDPWPKRDMDKHVPIMGAAFGEASMHGLRMSFMKGFDRCALRIWAGQDTRHYTFIAPHVKGQTAEDLQQFSDLLFGKEFDPLKPAPNPEDASDLEETFGVELRKQQEHRHWQSESHFQKMRQEMRERAQANPERYEMINVLAGHQSAATFMENNFGDCTITEEGELPQPDLKGAAKLENSQVLVARDPRQEPSSITAVLVSIPCPVPGYSPLIHKDKTWLQSPERKTAEVALMAVLKQWFSQGKISKVDCFAQIMIGMDAVIYQFVDGDKFIDYPEERMEQIKWQ</sequence>
<reference evidence="1 2" key="1">
    <citation type="submission" date="2016-03" db="EMBL/GenBank/DDBJ databases">
        <title>Fine-scale spatial genetic structure of a fungal parasite of coffee scale insects.</title>
        <authorList>
            <person name="Jackson D."/>
            <person name="Zemenick K.A."/>
            <person name="Malloure B."/>
            <person name="Quandt C.A."/>
            <person name="James T.Y."/>
        </authorList>
    </citation>
    <scope>NUCLEOTIDE SEQUENCE [LARGE SCALE GENOMIC DNA]</scope>
    <source>
        <strain evidence="1 2">UM487</strain>
    </source>
</reference>
<keyword evidence="2" id="KW-1185">Reference proteome</keyword>
<name>A0A179IK24_CORDF</name>
<gene>
    <name evidence="1" type="ORF">LLEC1_06072</name>
</gene>
<accession>A0A179IK24</accession>
<comment type="caution">
    <text evidence="1">The sequence shown here is derived from an EMBL/GenBank/DDBJ whole genome shotgun (WGS) entry which is preliminary data.</text>
</comment>
<dbReference type="AlphaFoldDB" id="A0A179IK24"/>
<evidence type="ECO:0000313" key="1">
    <source>
        <dbReference type="EMBL" id="OAR03016.1"/>
    </source>
</evidence>
<organism evidence="1 2">
    <name type="scientific">Cordyceps confragosa</name>
    <name type="common">Lecanicillium lecanii</name>
    <dbReference type="NCBI Taxonomy" id="2714763"/>
    <lineage>
        <taxon>Eukaryota</taxon>
        <taxon>Fungi</taxon>
        <taxon>Dikarya</taxon>
        <taxon>Ascomycota</taxon>
        <taxon>Pezizomycotina</taxon>
        <taxon>Sordariomycetes</taxon>
        <taxon>Hypocreomycetidae</taxon>
        <taxon>Hypocreales</taxon>
        <taxon>Cordycipitaceae</taxon>
        <taxon>Akanthomyces</taxon>
    </lineage>
</organism>
<protein>
    <submittedName>
        <fullName evidence="1">Uncharacterized protein</fullName>
    </submittedName>
</protein>